<evidence type="ECO:0000313" key="3">
    <source>
        <dbReference type="EMBL" id="KAF3210950.1"/>
    </source>
</evidence>
<evidence type="ECO:0000313" key="5">
    <source>
        <dbReference type="Proteomes" id="UP000614610"/>
    </source>
</evidence>
<dbReference type="GO" id="GO:0005737">
    <property type="term" value="C:cytoplasm"/>
    <property type="evidence" value="ECO:0007669"/>
    <property type="project" value="TreeGrafter"/>
</dbReference>
<dbReference type="Proteomes" id="UP000614610">
    <property type="component" value="Unassembled WGS sequence"/>
</dbReference>
<dbReference type="SUPFAM" id="SSF47616">
    <property type="entry name" value="GST C-terminal domain-like"/>
    <property type="match status" value="1"/>
</dbReference>
<dbReference type="EMBL" id="WIWT01000038">
    <property type="protein sequence ID" value="KAF3210306.1"/>
    <property type="molecule type" value="Genomic_DNA"/>
</dbReference>
<reference evidence="2 4" key="1">
    <citation type="submission" date="2019-06" db="EMBL/GenBank/DDBJ databases">
        <authorList>
            <person name="Palmer J.M."/>
        </authorList>
    </citation>
    <scope>NUCLEOTIDE SEQUENCE</scope>
    <source>
        <strain evidence="3 4">TWF191</strain>
        <strain evidence="2">TWF679</strain>
    </source>
</reference>
<gene>
    <name evidence="3" type="ORF">TWF191_011069</name>
    <name evidence="2" type="ORF">TWF679_006801</name>
</gene>
<name>A0A6G1MPC0_ORBOL</name>
<dbReference type="CDD" id="cd00299">
    <property type="entry name" value="GST_C_family"/>
    <property type="match status" value="1"/>
</dbReference>
<dbReference type="SFLD" id="SFLDS00019">
    <property type="entry name" value="Glutathione_Transferase_(cytos"/>
    <property type="match status" value="1"/>
</dbReference>
<comment type="caution">
    <text evidence="2">The sequence shown here is derived from an EMBL/GenBank/DDBJ whole genome shotgun (WGS) entry which is preliminary data.</text>
</comment>
<evidence type="ECO:0000313" key="2">
    <source>
        <dbReference type="EMBL" id="KAF3210306.1"/>
    </source>
</evidence>
<evidence type="ECO:0000259" key="1">
    <source>
        <dbReference type="PROSITE" id="PS50404"/>
    </source>
</evidence>
<sequence>MSTPNISLTLYYHPECPFVHRVLTTLRELSLPYNTVFVDLDVPRSAGYLAINPRGTVPALKFSSPDFRNGKETILTESLVIIYFLGNLFPNHLLPAAPSAGVVTAVARTSIFFFINAWENKITPLFDKVYMASFGGEKEAKEVEDMVVGAIEKEIDPLLKRQDEDGGGAFLGGREKFTMAEVVAAPVILRLFAFCDGGLLPRSFKANLLALPNFGKWASELVRNESLLKGWDEAGFVSGSRAKLQEFKEGKFKPKICTQ</sequence>
<dbReference type="OrthoDB" id="202840at2759"/>
<dbReference type="EMBL" id="WIPF01000091">
    <property type="protein sequence ID" value="KAF3210950.1"/>
    <property type="molecule type" value="Genomic_DNA"/>
</dbReference>
<dbReference type="PANTHER" id="PTHR43968:SF8">
    <property type="entry name" value="S-TRANSFERASE, PUTATIVE (AFU_ORTHOLOGUE AFUA_2G00590)-RELATED"/>
    <property type="match status" value="1"/>
</dbReference>
<dbReference type="InterPro" id="IPR036282">
    <property type="entry name" value="Glutathione-S-Trfase_C_sf"/>
</dbReference>
<organism evidence="2 5">
    <name type="scientific">Orbilia oligospora</name>
    <name type="common">Nematode-trapping fungus</name>
    <name type="synonym">Arthrobotrys oligospora</name>
    <dbReference type="NCBI Taxonomy" id="2813651"/>
    <lineage>
        <taxon>Eukaryota</taxon>
        <taxon>Fungi</taxon>
        <taxon>Dikarya</taxon>
        <taxon>Ascomycota</taxon>
        <taxon>Pezizomycotina</taxon>
        <taxon>Orbiliomycetes</taxon>
        <taxon>Orbiliales</taxon>
        <taxon>Orbiliaceae</taxon>
        <taxon>Orbilia</taxon>
    </lineage>
</organism>
<dbReference type="AlphaFoldDB" id="A0A6G1MPC0"/>
<accession>A0A6G1MPC0</accession>
<feature type="domain" description="GST N-terminal" evidence="1">
    <location>
        <begin position="6"/>
        <end position="93"/>
    </location>
</feature>
<dbReference type="InterPro" id="IPR040079">
    <property type="entry name" value="Glutathione_S-Trfase"/>
</dbReference>
<proteinExistence type="predicted"/>
<dbReference type="Gene3D" id="3.40.30.10">
    <property type="entry name" value="Glutaredoxin"/>
    <property type="match status" value="1"/>
</dbReference>
<dbReference type="InterPro" id="IPR050983">
    <property type="entry name" value="GST_Omega/HSP26"/>
</dbReference>
<dbReference type="PROSITE" id="PS50404">
    <property type="entry name" value="GST_NTER"/>
    <property type="match status" value="1"/>
</dbReference>
<evidence type="ECO:0000313" key="4">
    <source>
        <dbReference type="Proteomes" id="UP000483672"/>
    </source>
</evidence>
<dbReference type="PANTHER" id="PTHR43968">
    <property type="match status" value="1"/>
</dbReference>
<dbReference type="Proteomes" id="UP000483672">
    <property type="component" value="Unassembled WGS sequence"/>
</dbReference>
<dbReference type="InterPro" id="IPR004045">
    <property type="entry name" value="Glutathione_S-Trfase_N"/>
</dbReference>
<dbReference type="InterPro" id="IPR036249">
    <property type="entry name" value="Thioredoxin-like_sf"/>
</dbReference>
<dbReference type="Gene3D" id="1.20.1050.10">
    <property type="match status" value="1"/>
</dbReference>
<dbReference type="SFLD" id="SFLDG00358">
    <property type="entry name" value="Main_(cytGST)"/>
    <property type="match status" value="1"/>
</dbReference>
<dbReference type="CDD" id="cd00570">
    <property type="entry name" value="GST_N_family"/>
    <property type="match status" value="1"/>
</dbReference>
<dbReference type="SUPFAM" id="SSF52833">
    <property type="entry name" value="Thioredoxin-like"/>
    <property type="match status" value="1"/>
</dbReference>
<dbReference type="Pfam" id="PF13409">
    <property type="entry name" value="GST_N_2"/>
    <property type="match status" value="1"/>
</dbReference>
<protein>
    <recommendedName>
        <fullName evidence="1">GST N-terminal domain-containing protein</fullName>
    </recommendedName>
</protein>